<proteinExistence type="inferred from homology"/>
<dbReference type="Proteomes" id="UP000786811">
    <property type="component" value="Unassembled WGS sequence"/>
</dbReference>
<keyword evidence="2" id="KW-0732">Signal</keyword>
<dbReference type="CDD" id="cd19941">
    <property type="entry name" value="TIL"/>
    <property type="match status" value="1"/>
</dbReference>
<protein>
    <submittedName>
        <fullName evidence="4">Similar to Serine protease inhibitor 1 (Anisakis simplex)</fullName>
    </submittedName>
</protein>
<keyword evidence="5" id="KW-1185">Reference proteome</keyword>
<gene>
    <name evidence="4" type="ORF">HICCMSTLAB_LOCUS12488</name>
</gene>
<accession>A0A8J2HQB3</accession>
<dbReference type="Pfam" id="PF01826">
    <property type="entry name" value="TIL"/>
    <property type="match status" value="1"/>
</dbReference>
<dbReference type="EMBL" id="CAJNRD030001124">
    <property type="protein sequence ID" value="CAG5106894.1"/>
    <property type="molecule type" value="Genomic_DNA"/>
</dbReference>
<evidence type="ECO:0000259" key="3">
    <source>
        <dbReference type="Pfam" id="PF01826"/>
    </source>
</evidence>
<dbReference type="Gene3D" id="2.10.25.10">
    <property type="entry name" value="Laminin"/>
    <property type="match status" value="1"/>
</dbReference>
<evidence type="ECO:0000313" key="5">
    <source>
        <dbReference type="Proteomes" id="UP000786811"/>
    </source>
</evidence>
<organism evidence="4 5">
    <name type="scientific">Cotesia congregata</name>
    <name type="common">Parasitoid wasp</name>
    <name type="synonym">Apanteles congregatus</name>
    <dbReference type="NCBI Taxonomy" id="51543"/>
    <lineage>
        <taxon>Eukaryota</taxon>
        <taxon>Metazoa</taxon>
        <taxon>Ecdysozoa</taxon>
        <taxon>Arthropoda</taxon>
        <taxon>Hexapoda</taxon>
        <taxon>Insecta</taxon>
        <taxon>Pterygota</taxon>
        <taxon>Neoptera</taxon>
        <taxon>Endopterygota</taxon>
        <taxon>Hymenoptera</taxon>
        <taxon>Apocrita</taxon>
        <taxon>Ichneumonoidea</taxon>
        <taxon>Braconidae</taxon>
        <taxon>Microgastrinae</taxon>
        <taxon>Cotesia</taxon>
    </lineage>
</organism>
<sequence length="87" mass="9669">MARSLLINIFLLTFIVACVYADGCPNECGQNETCNSCGNLCELNCKDIHRNICPLICNPPACACDPEYARDNLTGRCIHKLQCPQYK</sequence>
<dbReference type="InterPro" id="IPR002919">
    <property type="entry name" value="TIL_dom"/>
</dbReference>
<evidence type="ECO:0000256" key="2">
    <source>
        <dbReference type="SAM" id="SignalP"/>
    </source>
</evidence>
<reference evidence="4" key="1">
    <citation type="submission" date="2021-04" db="EMBL/GenBank/DDBJ databases">
        <authorList>
            <person name="Chebbi M.A.C M."/>
        </authorList>
    </citation>
    <scope>NUCLEOTIDE SEQUENCE</scope>
</reference>
<dbReference type="PROSITE" id="PS51257">
    <property type="entry name" value="PROKAR_LIPOPROTEIN"/>
    <property type="match status" value="1"/>
</dbReference>
<comment type="similarity">
    <text evidence="1">Belongs to the serine protease inhibitor-like (TIL domain-containing) family.</text>
</comment>
<evidence type="ECO:0000256" key="1">
    <source>
        <dbReference type="ARBA" id="ARBA00007611"/>
    </source>
</evidence>
<dbReference type="InterPro" id="IPR036084">
    <property type="entry name" value="Ser_inhib-like_sf"/>
</dbReference>
<feature type="chain" id="PRO_5035170680" evidence="2">
    <location>
        <begin position="22"/>
        <end position="87"/>
    </location>
</feature>
<dbReference type="AlphaFoldDB" id="A0A8J2HQB3"/>
<feature type="signal peptide" evidence="2">
    <location>
        <begin position="1"/>
        <end position="21"/>
    </location>
</feature>
<name>A0A8J2HQB3_COTCN</name>
<dbReference type="SUPFAM" id="SSF57567">
    <property type="entry name" value="Serine protease inhibitors"/>
    <property type="match status" value="1"/>
</dbReference>
<feature type="domain" description="TIL" evidence="3">
    <location>
        <begin position="28"/>
        <end position="83"/>
    </location>
</feature>
<comment type="caution">
    <text evidence="4">The sequence shown here is derived from an EMBL/GenBank/DDBJ whole genome shotgun (WGS) entry which is preliminary data.</text>
</comment>
<evidence type="ECO:0000313" key="4">
    <source>
        <dbReference type="EMBL" id="CAG5106894.1"/>
    </source>
</evidence>
<dbReference type="OrthoDB" id="6236007at2759"/>